<dbReference type="EMBL" id="CP000360">
    <property type="protein sequence ID" value="ABF42157.1"/>
    <property type="molecule type" value="Genomic_DNA"/>
</dbReference>
<proteinExistence type="predicted"/>
<name>Q1ILU3_KORVE</name>
<sequence length="934" mass="99975">MPPVIGLIIGLAIVGAGAGAAIAAGTIAATLLGISALTLILTGATLIVGGVVGMLNRPPSVSSLVNDAANHAVSIRQPAAPRVIIRGRSQLGGIVTFICSSGSNAEYLHLVVTWAGHECDAIEEYWFDNYKLTLDGSGNETGKYAGVVKVETKLGAPGESAFAGLIADAPTAWTSAHKQEGCCSTHFRLKWDANKFPNGAPSAIRATIRGKKVFDPRDSSTAWSQNLALHIRDHMTDRKYGLRAQSWELDDASFIAAANLCDEAVELAAGGSEARYTCNGFYDTSKTVGDVLSGLLSSGFGKMPWVGGQWKIFLGAWRTPTAPTLTDDDFRGPLTLTGRIGRRDSFNGVKGVFLYPGNAWSSSDFPPVVRASYVADDNGITGTTDKGNWALTTVYGALDAAMHMGYAYVCTAPHTADADKEPGLGAHWEDYWQDAGEISWKDVEYPFTTSPATSQRLAKMELEAGRRPITLAAACKLGPYLSSPPDVVPVTHANFGWTDKTFELASAMLTVESDMALGVNFSMRETDEDVYAWSTADEQPMLDAPTPVLNDPDTVQSVTDLTIESGPADAVTAPDGVTRARIHAFWNSPADQFVIEGGKIFVEFKKHADSTWIVQPEYAGDVQDAWIDAVEGGTYYDVRVRPRNVYGVYGAYAEADNLQASTTISSIVQESLSPTTIGNKNSTIVGGTNPLSATDAGSSATIAIAAFALQFGFGQVSFNSGSITGLAYSTGYYVFFDDSSVPPAGGPQTYQASTDFTDVLAGRHRYYVGWINTPAMGGGGTGGGGNGGGCCCVGMFLEEGRTVGDIRNGEFADCFNGRELERQSLEMGFSSKRVRCVRLEYDNGTVWEGSADTPFHSKEGMETTAEGMDGCWGLTVLDEEWPVRRRLEWSYVRVLFLGLCEVRMLYFGHREFAAGKDPHKRAISHNSMIGGNPK</sequence>
<dbReference type="OrthoDB" id="109844at2"/>
<dbReference type="RefSeq" id="WP_011523956.1">
    <property type="nucleotide sequence ID" value="NC_008009.1"/>
</dbReference>
<organism evidence="2 3">
    <name type="scientific">Koribacter versatilis (strain Ellin345)</name>
    <dbReference type="NCBI Taxonomy" id="204669"/>
    <lineage>
        <taxon>Bacteria</taxon>
        <taxon>Pseudomonadati</taxon>
        <taxon>Acidobacteriota</taxon>
        <taxon>Terriglobia</taxon>
        <taxon>Terriglobales</taxon>
        <taxon>Candidatus Korobacteraceae</taxon>
        <taxon>Candidatus Korobacter</taxon>
    </lineage>
</organism>
<keyword evidence="1" id="KW-1133">Transmembrane helix</keyword>
<keyword evidence="1" id="KW-0472">Membrane</keyword>
<keyword evidence="1" id="KW-0812">Transmembrane</keyword>
<feature type="transmembrane region" description="Helical" evidence="1">
    <location>
        <begin position="33"/>
        <end position="55"/>
    </location>
</feature>
<reference evidence="2 3" key="1">
    <citation type="journal article" date="2009" name="Appl. Environ. Microbiol.">
        <title>Three genomes from the phylum Acidobacteria provide insight into the lifestyles of these microorganisms in soils.</title>
        <authorList>
            <person name="Ward N.L."/>
            <person name="Challacombe J.F."/>
            <person name="Janssen P.H."/>
            <person name="Henrissat B."/>
            <person name="Coutinho P.M."/>
            <person name="Wu M."/>
            <person name="Xie G."/>
            <person name="Haft D.H."/>
            <person name="Sait M."/>
            <person name="Badger J."/>
            <person name="Barabote R.D."/>
            <person name="Bradley B."/>
            <person name="Brettin T.S."/>
            <person name="Brinkac L.M."/>
            <person name="Bruce D."/>
            <person name="Creasy T."/>
            <person name="Daugherty S.C."/>
            <person name="Davidsen T.M."/>
            <person name="DeBoy R.T."/>
            <person name="Detter J.C."/>
            <person name="Dodson R.J."/>
            <person name="Durkin A.S."/>
            <person name="Ganapathy A."/>
            <person name="Gwinn-Giglio M."/>
            <person name="Han C.S."/>
            <person name="Khouri H."/>
            <person name="Kiss H."/>
            <person name="Kothari S.P."/>
            <person name="Madupu R."/>
            <person name="Nelson K.E."/>
            <person name="Nelson W.C."/>
            <person name="Paulsen I."/>
            <person name="Penn K."/>
            <person name="Ren Q."/>
            <person name="Rosovitz M.J."/>
            <person name="Selengut J.D."/>
            <person name="Shrivastava S."/>
            <person name="Sullivan S.A."/>
            <person name="Tapia R."/>
            <person name="Thompson L.S."/>
            <person name="Watkins K.L."/>
            <person name="Yang Q."/>
            <person name="Yu C."/>
            <person name="Zafar N."/>
            <person name="Zhou L."/>
            <person name="Kuske C.R."/>
        </authorList>
    </citation>
    <scope>NUCLEOTIDE SEQUENCE [LARGE SCALE GENOMIC DNA]</scope>
    <source>
        <strain evidence="2 3">Ellin345</strain>
    </source>
</reference>
<evidence type="ECO:0000313" key="2">
    <source>
        <dbReference type="EMBL" id="ABF42157.1"/>
    </source>
</evidence>
<keyword evidence="3" id="KW-1185">Reference proteome</keyword>
<evidence type="ECO:0008006" key="4">
    <source>
        <dbReference type="Google" id="ProtNLM"/>
    </source>
</evidence>
<dbReference type="KEGG" id="aba:Acid345_3156"/>
<dbReference type="Proteomes" id="UP000002432">
    <property type="component" value="Chromosome"/>
</dbReference>
<gene>
    <name evidence="2" type="ordered locus">Acid345_3156</name>
</gene>
<dbReference type="HOGENOM" id="CLU_314441_0_0_0"/>
<dbReference type="STRING" id="204669.Acid345_3156"/>
<dbReference type="eggNOG" id="COG4733">
    <property type="taxonomic scope" value="Bacteria"/>
</dbReference>
<evidence type="ECO:0000313" key="3">
    <source>
        <dbReference type="Proteomes" id="UP000002432"/>
    </source>
</evidence>
<evidence type="ECO:0000256" key="1">
    <source>
        <dbReference type="SAM" id="Phobius"/>
    </source>
</evidence>
<protein>
    <recommendedName>
        <fullName evidence="4">Tip attachment protein J domain-containing protein</fullName>
    </recommendedName>
</protein>
<accession>Q1ILU3</accession>
<dbReference type="EnsemblBacteria" id="ABF42157">
    <property type="protein sequence ID" value="ABF42157"/>
    <property type="gene ID" value="Acid345_3156"/>
</dbReference>
<dbReference type="AlphaFoldDB" id="Q1ILU3"/>